<protein>
    <submittedName>
        <fullName evidence="2">Amino acid ABC transporter substrate-binding protein</fullName>
    </submittedName>
</protein>
<proteinExistence type="predicted"/>
<dbReference type="Proteomes" id="UP000321814">
    <property type="component" value="Unassembled WGS sequence"/>
</dbReference>
<gene>
    <name evidence="2" type="ORF">FU839_01940</name>
</gene>
<name>A0A5C8M614_9GAMM</name>
<dbReference type="Pfam" id="PF00497">
    <property type="entry name" value="SBP_bac_3"/>
    <property type="match status" value="1"/>
</dbReference>
<dbReference type="Gene3D" id="3.40.190.10">
    <property type="entry name" value="Periplasmic binding protein-like II"/>
    <property type="match status" value="2"/>
</dbReference>
<comment type="caution">
    <text evidence="2">The sequence shown here is derived from an EMBL/GenBank/DDBJ whole genome shotgun (WGS) entry which is preliminary data.</text>
</comment>
<feature type="domain" description="Solute-binding protein family 3/N-terminal" evidence="1">
    <location>
        <begin position="2"/>
        <end position="205"/>
    </location>
</feature>
<dbReference type="AlphaFoldDB" id="A0A5C8M614"/>
<dbReference type="EMBL" id="VRLR01000001">
    <property type="protein sequence ID" value="TXK83389.1"/>
    <property type="molecule type" value="Genomic_DNA"/>
</dbReference>
<reference evidence="2 3" key="1">
    <citation type="submission" date="2019-08" db="EMBL/GenBank/DDBJ databases">
        <title>Draft genome analysis of Rheinheimera tangshanensis isolated from the roots of fresh rice plants (Oryza sativa).</title>
        <authorList>
            <person name="Yu Q."/>
            <person name="Qi Y."/>
            <person name="Zhang H."/>
            <person name="Pu J."/>
        </authorList>
    </citation>
    <scope>NUCLEOTIDE SEQUENCE [LARGE SCALE GENOMIC DNA]</scope>
    <source>
        <strain evidence="2 3">JA3-B52</strain>
    </source>
</reference>
<keyword evidence="3" id="KW-1185">Reference proteome</keyword>
<sequence length="213" mass="24289">MPDYPPYTYQENGGNKGIGYEAVASIMADLQLPFSVQLVPHFGRAIADLQQGSVDGFFLATESAERNKSAEFSEPVLMIQWSWVWLKQRTDLQPGSNSFKQKAVVSAQTNSNIYQWLKEQNYKVTAGTTDIRGLLNLLQFKRVEAILLPELTVKTLMAEQEIDTALFNFQQEVNLPFAIYINKVYLQKHPEFMQQLNAAIRRYQEKISNATTD</sequence>
<accession>A0A5C8M614</accession>
<dbReference type="InterPro" id="IPR001638">
    <property type="entry name" value="Solute-binding_3/MltF_N"/>
</dbReference>
<dbReference type="SUPFAM" id="SSF53850">
    <property type="entry name" value="Periplasmic binding protein-like II"/>
    <property type="match status" value="1"/>
</dbReference>
<evidence type="ECO:0000313" key="3">
    <source>
        <dbReference type="Proteomes" id="UP000321814"/>
    </source>
</evidence>
<evidence type="ECO:0000313" key="2">
    <source>
        <dbReference type="EMBL" id="TXK83389.1"/>
    </source>
</evidence>
<organism evidence="2 3">
    <name type="scientific">Rheinheimera tangshanensis</name>
    <dbReference type="NCBI Taxonomy" id="400153"/>
    <lineage>
        <taxon>Bacteria</taxon>
        <taxon>Pseudomonadati</taxon>
        <taxon>Pseudomonadota</taxon>
        <taxon>Gammaproteobacteria</taxon>
        <taxon>Chromatiales</taxon>
        <taxon>Chromatiaceae</taxon>
        <taxon>Rheinheimera</taxon>
    </lineage>
</organism>
<dbReference type="RefSeq" id="WP_147903213.1">
    <property type="nucleotide sequence ID" value="NZ_BAAAGC010000002.1"/>
</dbReference>
<dbReference type="OrthoDB" id="5453932at2"/>
<evidence type="ECO:0000259" key="1">
    <source>
        <dbReference type="Pfam" id="PF00497"/>
    </source>
</evidence>